<dbReference type="Proteomes" id="UP000289485">
    <property type="component" value="Unassembled WGS sequence"/>
</dbReference>
<name>A0A4Q2FHI0_STROR</name>
<feature type="region of interest" description="Disordered" evidence="1">
    <location>
        <begin position="49"/>
        <end position="79"/>
    </location>
</feature>
<dbReference type="EMBL" id="QEWJ01000048">
    <property type="protein sequence ID" value="RXX19754.1"/>
    <property type="molecule type" value="Genomic_DNA"/>
</dbReference>
<protein>
    <submittedName>
        <fullName evidence="2">Uncharacterized protein</fullName>
    </submittedName>
</protein>
<sequence length="79" mass="8564">MQISCQLLSWCRDGFGDAHSAHCEDFSGPWGHQGAGPVVLGNMNMAHGPQNWKNLDGGGEKSGNVQNQKLGWGKFPNIR</sequence>
<gene>
    <name evidence="2" type="ORF">DF216_10405</name>
</gene>
<comment type="caution">
    <text evidence="2">The sequence shown here is derived from an EMBL/GenBank/DDBJ whole genome shotgun (WGS) entry which is preliminary data.</text>
</comment>
<evidence type="ECO:0000313" key="2">
    <source>
        <dbReference type="EMBL" id="RXX19754.1"/>
    </source>
</evidence>
<proteinExistence type="predicted"/>
<reference evidence="2 3" key="1">
    <citation type="submission" date="2018-05" db="EMBL/GenBank/DDBJ databases">
        <title>Streptococcus from otitis media.</title>
        <authorList>
            <person name="Wayes A.M."/>
            <person name="Jakubovics N.S."/>
        </authorList>
    </citation>
    <scope>NUCLEOTIDE SEQUENCE [LARGE SCALE GENOMIC DNA]</scope>
    <source>
        <strain evidence="2 3">NU43</strain>
    </source>
</reference>
<evidence type="ECO:0000313" key="3">
    <source>
        <dbReference type="Proteomes" id="UP000289485"/>
    </source>
</evidence>
<evidence type="ECO:0000256" key="1">
    <source>
        <dbReference type="SAM" id="MobiDB-lite"/>
    </source>
</evidence>
<dbReference type="AlphaFoldDB" id="A0A4Q2FHI0"/>
<accession>A0A4Q2FHI0</accession>
<organism evidence="2 3">
    <name type="scientific">Streptococcus oralis</name>
    <dbReference type="NCBI Taxonomy" id="1303"/>
    <lineage>
        <taxon>Bacteria</taxon>
        <taxon>Bacillati</taxon>
        <taxon>Bacillota</taxon>
        <taxon>Bacilli</taxon>
        <taxon>Lactobacillales</taxon>
        <taxon>Streptococcaceae</taxon>
        <taxon>Streptococcus</taxon>
    </lineage>
</organism>